<dbReference type="AlphaFoldDB" id="A0A0F9G941"/>
<sequence>MLTTLELVSLELTKYINRNMNFKSIIAAVAVTTLFASNTANLQVNTIDSVATPKVQHFNFDEMESETIGKGIKRKWFHGEKGQMTIFNLEKDAHIPWHKHPNEQITYIMSGKVKIKTIIDGKETFVEVGAGEVIVFPENVPHEFWALEETVDLDVHVPVREDWLSKELPDYLKKSKK</sequence>
<accession>A0A0F9G941</accession>
<dbReference type="InterPro" id="IPR052535">
    <property type="entry name" value="Bacilysin_H2HPP_isomerase"/>
</dbReference>
<dbReference type="CDD" id="cd02238">
    <property type="entry name" value="cupin_KdgF"/>
    <property type="match status" value="1"/>
</dbReference>
<dbReference type="InterPro" id="IPR013096">
    <property type="entry name" value="Cupin_2"/>
</dbReference>
<reference evidence="2" key="1">
    <citation type="journal article" date="2015" name="Nature">
        <title>Complex archaea that bridge the gap between prokaryotes and eukaryotes.</title>
        <authorList>
            <person name="Spang A."/>
            <person name="Saw J.H."/>
            <person name="Jorgensen S.L."/>
            <person name="Zaremba-Niedzwiedzka K."/>
            <person name="Martijn J."/>
            <person name="Lind A.E."/>
            <person name="van Eijk R."/>
            <person name="Schleper C."/>
            <person name="Guy L."/>
            <person name="Ettema T.J."/>
        </authorList>
    </citation>
    <scope>NUCLEOTIDE SEQUENCE</scope>
</reference>
<protein>
    <recommendedName>
        <fullName evidence="1">Cupin type-2 domain-containing protein</fullName>
    </recommendedName>
</protein>
<dbReference type="InterPro" id="IPR014710">
    <property type="entry name" value="RmlC-like_jellyroll"/>
</dbReference>
<name>A0A0F9G941_9ZZZZ</name>
<feature type="domain" description="Cupin type-2" evidence="1">
    <location>
        <begin position="86"/>
        <end position="150"/>
    </location>
</feature>
<comment type="caution">
    <text evidence="2">The sequence shown here is derived from an EMBL/GenBank/DDBJ whole genome shotgun (WGS) entry which is preliminary data.</text>
</comment>
<dbReference type="SUPFAM" id="SSF51182">
    <property type="entry name" value="RmlC-like cupins"/>
    <property type="match status" value="1"/>
</dbReference>
<gene>
    <name evidence="2" type="ORF">LCGC14_1855240</name>
</gene>
<dbReference type="PANTHER" id="PTHR40112">
    <property type="entry name" value="H2HPP ISOMERASE"/>
    <property type="match status" value="1"/>
</dbReference>
<evidence type="ECO:0000259" key="1">
    <source>
        <dbReference type="Pfam" id="PF07883"/>
    </source>
</evidence>
<dbReference type="EMBL" id="LAZR01018691">
    <property type="protein sequence ID" value="KKL95374.1"/>
    <property type="molecule type" value="Genomic_DNA"/>
</dbReference>
<dbReference type="Pfam" id="PF07883">
    <property type="entry name" value="Cupin_2"/>
    <property type="match status" value="1"/>
</dbReference>
<dbReference type="PANTHER" id="PTHR40112:SF1">
    <property type="entry name" value="H2HPP ISOMERASE"/>
    <property type="match status" value="1"/>
</dbReference>
<dbReference type="InterPro" id="IPR011051">
    <property type="entry name" value="RmlC_Cupin_sf"/>
</dbReference>
<evidence type="ECO:0000313" key="2">
    <source>
        <dbReference type="EMBL" id="KKL95374.1"/>
    </source>
</evidence>
<organism evidence="2">
    <name type="scientific">marine sediment metagenome</name>
    <dbReference type="NCBI Taxonomy" id="412755"/>
    <lineage>
        <taxon>unclassified sequences</taxon>
        <taxon>metagenomes</taxon>
        <taxon>ecological metagenomes</taxon>
    </lineage>
</organism>
<dbReference type="Gene3D" id="2.60.120.10">
    <property type="entry name" value="Jelly Rolls"/>
    <property type="match status" value="1"/>
</dbReference>
<proteinExistence type="predicted"/>